<dbReference type="InterPro" id="IPR007712">
    <property type="entry name" value="RelE/ParE_toxin"/>
</dbReference>
<dbReference type="EMBL" id="CAIO01000068">
    <property type="protein sequence ID" value="CCI22014.1"/>
    <property type="molecule type" value="Genomic_DNA"/>
</dbReference>
<dbReference type="Pfam" id="PF05016">
    <property type="entry name" value="ParE_toxin"/>
    <property type="match status" value="1"/>
</dbReference>
<dbReference type="InterPro" id="IPR035093">
    <property type="entry name" value="RelE/ParE_toxin_dom_sf"/>
</dbReference>
<evidence type="ECO:0000313" key="3">
    <source>
        <dbReference type="Proteomes" id="UP000004775"/>
    </source>
</evidence>
<accession>I4HIZ0</accession>
<gene>
    <name evidence="2" type="ORF">MICAH_160009</name>
</gene>
<name>I4HIZ0_MICAE</name>
<dbReference type="HOGENOM" id="CLU_155761_1_3_3"/>
<dbReference type="SUPFAM" id="SSF143011">
    <property type="entry name" value="RelE-like"/>
    <property type="match status" value="1"/>
</dbReference>
<sequence>MIGKAEVTHKVRLTAKANKVYSEADPILKKKIAKCLKLLQETPKNHPQIKALKGEFAGKYRFRVGDYRVIYTVDDSQSQVIVLLIEHRSQAYRQ</sequence>
<dbReference type="InterPro" id="IPR052747">
    <property type="entry name" value="TA_system_RelE_toxin"/>
</dbReference>
<reference evidence="2 3" key="1">
    <citation type="submission" date="2012-04" db="EMBL/GenBank/DDBJ databases">
        <authorList>
            <person name="Genoscope - CEA"/>
        </authorList>
    </citation>
    <scope>NUCLEOTIDE SEQUENCE [LARGE SCALE GENOMIC DNA]</scope>
    <source>
        <strain evidence="2 3">9809</strain>
    </source>
</reference>
<protein>
    <recommendedName>
        <fullName evidence="4">Type II toxin-antitoxin system RelE/ParE family toxin</fullName>
    </recommendedName>
</protein>
<keyword evidence="1" id="KW-1277">Toxin-antitoxin system</keyword>
<evidence type="ECO:0008006" key="4">
    <source>
        <dbReference type="Google" id="ProtNLM"/>
    </source>
</evidence>
<dbReference type="AlphaFoldDB" id="I4HIZ0"/>
<dbReference type="PANTHER" id="PTHR38813:SF1">
    <property type="entry name" value="TOXIN RELE1-RELATED"/>
    <property type="match status" value="1"/>
</dbReference>
<organism evidence="2 3">
    <name type="scientific">Microcystis aeruginosa PCC 9809</name>
    <dbReference type="NCBI Taxonomy" id="1160285"/>
    <lineage>
        <taxon>Bacteria</taxon>
        <taxon>Bacillati</taxon>
        <taxon>Cyanobacteriota</taxon>
        <taxon>Cyanophyceae</taxon>
        <taxon>Oscillatoriophycideae</taxon>
        <taxon>Chroococcales</taxon>
        <taxon>Microcystaceae</taxon>
        <taxon>Microcystis</taxon>
    </lineage>
</organism>
<dbReference type="Proteomes" id="UP000004775">
    <property type="component" value="Unassembled WGS sequence"/>
</dbReference>
<dbReference type="Gene3D" id="3.30.2310.20">
    <property type="entry name" value="RelE-like"/>
    <property type="match status" value="1"/>
</dbReference>
<dbReference type="PANTHER" id="PTHR38813">
    <property type="match status" value="1"/>
</dbReference>
<comment type="caution">
    <text evidence="2">The sequence shown here is derived from an EMBL/GenBank/DDBJ whole genome shotgun (WGS) entry which is preliminary data.</text>
</comment>
<evidence type="ECO:0000256" key="1">
    <source>
        <dbReference type="ARBA" id="ARBA00022649"/>
    </source>
</evidence>
<dbReference type="NCBIfam" id="TIGR02385">
    <property type="entry name" value="RelE_StbE"/>
    <property type="match status" value="1"/>
</dbReference>
<proteinExistence type="predicted"/>
<evidence type="ECO:0000313" key="2">
    <source>
        <dbReference type="EMBL" id="CCI22014.1"/>
    </source>
</evidence>